<dbReference type="Proteomes" id="UP000295447">
    <property type="component" value="Unassembled WGS sequence"/>
</dbReference>
<comment type="caution">
    <text evidence="6">The sequence shown here is derived from an EMBL/GenBank/DDBJ whole genome shotgun (WGS) entry which is preliminary data.</text>
</comment>
<organism evidence="6 7">
    <name type="scientific">Kribbella kalugense</name>
    <dbReference type="NCBI Taxonomy" id="2512221"/>
    <lineage>
        <taxon>Bacteria</taxon>
        <taxon>Bacillati</taxon>
        <taxon>Actinomycetota</taxon>
        <taxon>Actinomycetes</taxon>
        <taxon>Propionibacteriales</taxon>
        <taxon>Kribbellaceae</taxon>
        <taxon>Kribbella</taxon>
    </lineage>
</organism>
<keyword evidence="3 4" id="KW-0732">Signal</keyword>
<evidence type="ECO:0000256" key="3">
    <source>
        <dbReference type="ARBA" id="ARBA00022729"/>
    </source>
</evidence>
<proteinExistence type="inferred from homology"/>
<keyword evidence="7" id="KW-1185">Reference proteome</keyword>
<comment type="subcellular location">
    <subcellularLocation>
        <location evidence="1">Cell envelope</location>
    </subcellularLocation>
</comment>
<dbReference type="EMBL" id="SODF01000001">
    <property type="protein sequence ID" value="TDW23565.1"/>
    <property type="molecule type" value="Genomic_DNA"/>
</dbReference>
<evidence type="ECO:0000256" key="4">
    <source>
        <dbReference type="SAM" id="SignalP"/>
    </source>
</evidence>
<evidence type="ECO:0000313" key="7">
    <source>
        <dbReference type="Proteomes" id="UP000295447"/>
    </source>
</evidence>
<dbReference type="InterPro" id="IPR050894">
    <property type="entry name" value="EfeM/EfeO_iron_uptake"/>
</dbReference>
<dbReference type="GO" id="GO:0030313">
    <property type="term" value="C:cell envelope"/>
    <property type="evidence" value="ECO:0007669"/>
    <property type="project" value="UniProtKB-SubCell"/>
</dbReference>
<gene>
    <name evidence="6" type="ORF">EV650_2419</name>
</gene>
<dbReference type="CDD" id="cd14656">
    <property type="entry name" value="Imelysin-like_EfeO"/>
    <property type="match status" value="1"/>
</dbReference>
<dbReference type="AlphaFoldDB" id="A0A4R8A0A1"/>
<sequence>MPPTVRSRLAGALPSCALACALVLSGCAGHDSQSEALTVTVSRGNCGTGWRTPHSGAQTIQVSNVGTVTTEVDLIDPATGGVYAEVEALAPNTTRPMQLTLGRASYAFRCLAEDTDAVTGPTIQINDGPPPPAAAVLPITNQDLTGAVAQYHGYVATGLGTLATNVAALVQTLRGGDQAASRSAWLTAHLAYERLGAAYDTFGDFADKIDGMPDGLPGGVRDADFTGLRRIEYGLWHGQSPASLVPVGSQLATDVAGLRADFPKERTDPNDLPLRAHEIMENALQFELTGQADQGSGTGLATVGANLDGTQAVLKALTPLMSKRYVGWPQVGTWITRTRAVVATAHRPDGTWIAPSALDPQTRKRLDASVGQLVEVLAPIAAIGDVRRTS</sequence>
<evidence type="ECO:0000259" key="5">
    <source>
        <dbReference type="Pfam" id="PF09375"/>
    </source>
</evidence>
<evidence type="ECO:0000256" key="2">
    <source>
        <dbReference type="ARBA" id="ARBA00005989"/>
    </source>
</evidence>
<dbReference type="InterPro" id="IPR034981">
    <property type="entry name" value="Imelysin-like_EfeO/Algp7"/>
</dbReference>
<feature type="chain" id="PRO_5039297672" evidence="4">
    <location>
        <begin position="22"/>
        <end position="390"/>
    </location>
</feature>
<name>A0A4R8A0A1_9ACTN</name>
<dbReference type="InterPro" id="IPR038352">
    <property type="entry name" value="Imelysin_sf"/>
</dbReference>
<dbReference type="PANTHER" id="PTHR39192">
    <property type="entry name" value="IRON UPTAKE SYSTEM COMPONENT EFEO"/>
    <property type="match status" value="1"/>
</dbReference>
<feature type="domain" description="Imelysin-like" evidence="5">
    <location>
        <begin position="147"/>
        <end position="378"/>
    </location>
</feature>
<evidence type="ECO:0000313" key="6">
    <source>
        <dbReference type="EMBL" id="TDW23565.1"/>
    </source>
</evidence>
<comment type="similarity">
    <text evidence="2">Belongs to the EfeM/EfeO family.</text>
</comment>
<reference evidence="6 7" key="1">
    <citation type="submission" date="2019-03" db="EMBL/GenBank/DDBJ databases">
        <title>Genomic Encyclopedia of Type Strains, Phase III (KMG-III): the genomes of soil and plant-associated and newly described type strains.</title>
        <authorList>
            <person name="Whitman W."/>
        </authorList>
    </citation>
    <scope>NUCLEOTIDE SEQUENCE [LARGE SCALE GENOMIC DNA]</scope>
    <source>
        <strain evidence="6 7">VKM Ac-2570</strain>
    </source>
</reference>
<dbReference type="RefSeq" id="WP_202874471.1">
    <property type="nucleotide sequence ID" value="NZ_SODF01000001.1"/>
</dbReference>
<evidence type="ECO:0000256" key="1">
    <source>
        <dbReference type="ARBA" id="ARBA00004196"/>
    </source>
</evidence>
<dbReference type="PANTHER" id="PTHR39192:SF1">
    <property type="entry name" value="IRON UPTAKE SYSTEM COMPONENT EFEO"/>
    <property type="match status" value="1"/>
</dbReference>
<dbReference type="PROSITE" id="PS51257">
    <property type="entry name" value="PROKAR_LIPOPROTEIN"/>
    <property type="match status" value="1"/>
</dbReference>
<feature type="signal peptide" evidence="4">
    <location>
        <begin position="1"/>
        <end position="21"/>
    </location>
</feature>
<protein>
    <submittedName>
        <fullName evidence="6">Iron uptake system component EfeO</fullName>
    </submittedName>
</protein>
<dbReference type="InterPro" id="IPR018976">
    <property type="entry name" value="Imelysin-like"/>
</dbReference>
<dbReference type="Gene3D" id="1.20.1420.20">
    <property type="entry name" value="M75 peptidase, HXXE motif"/>
    <property type="match status" value="1"/>
</dbReference>
<accession>A0A4R8A0A1</accession>
<dbReference type="Pfam" id="PF09375">
    <property type="entry name" value="Peptidase_M75"/>
    <property type="match status" value="1"/>
</dbReference>